<name>A0ABU3IA23_9ACTN</name>
<accession>A0ABU3IA23</accession>
<sequence length="104" mass="12160">MLLHQTSEVWHSPRLVGDDTQSLQWITRIIDHGRIPCEFIAHLFVNLRLDKFWDLPARHIRAPPRFADVLGIQKFGSVYIETVRPNLRSAIRGMVFSLDPPREF</sequence>
<reference evidence="1" key="1">
    <citation type="submission" date="2024-05" db="EMBL/GenBank/DDBJ databases">
        <title>30 novel species of actinomycetes from the DSMZ collection.</title>
        <authorList>
            <person name="Nouioui I."/>
        </authorList>
    </citation>
    <scope>NUCLEOTIDE SEQUENCE</scope>
    <source>
        <strain evidence="1">DSM 41972</strain>
    </source>
</reference>
<protein>
    <submittedName>
        <fullName evidence="1">Uncharacterized protein</fullName>
    </submittedName>
</protein>
<proteinExistence type="predicted"/>
<dbReference type="EMBL" id="JAVSGH010000114">
    <property type="protein sequence ID" value="MDT3728951.1"/>
    <property type="molecule type" value="Genomic_DNA"/>
</dbReference>
<gene>
    <name evidence="1" type="ORF">ROS62_30455</name>
</gene>
<dbReference type="Proteomes" id="UP001181313">
    <property type="component" value="Unassembled WGS sequence"/>
</dbReference>
<organism evidence="1 2">
    <name type="scientific">Streptomyces althioticus subsp. attaecolombicae</name>
    <dbReference type="NCBI Taxonomy" id="3075534"/>
    <lineage>
        <taxon>Bacteria</taxon>
        <taxon>Bacillati</taxon>
        <taxon>Actinomycetota</taxon>
        <taxon>Actinomycetes</taxon>
        <taxon>Kitasatosporales</taxon>
        <taxon>Streptomycetaceae</taxon>
        <taxon>Streptomyces</taxon>
        <taxon>Streptomyces althioticus group</taxon>
    </lineage>
</organism>
<keyword evidence="2" id="KW-1185">Reference proteome</keyword>
<evidence type="ECO:0000313" key="2">
    <source>
        <dbReference type="Proteomes" id="UP001181313"/>
    </source>
</evidence>
<evidence type="ECO:0000313" key="1">
    <source>
        <dbReference type="EMBL" id="MDT3728951.1"/>
    </source>
</evidence>
<comment type="caution">
    <text evidence="1">The sequence shown here is derived from an EMBL/GenBank/DDBJ whole genome shotgun (WGS) entry which is preliminary data.</text>
</comment>